<reference evidence="3 4" key="1">
    <citation type="submission" date="2017-07" db="EMBL/GenBank/DDBJ databases">
        <title>Sandarakinorhabdus cyanobacteriorum sp. nov., a novel bacterium isolated from cyanobacterial aggregates in a eutrophic lake.</title>
        <authorList>
            <person name="Cai H."/>
        </authorList>
    </citation>
    <scope>NUCLEOTIDE SEQUENCE [LARGE SCALE GENOMIC DNA]</scope>
    <source>
        <strain evidence="3 4">TH057</strain>
    </source>
</reference>
<evidence type="ECO:0000313" key="4">
    <source>
        <dbReference type="Proteomes" id="UP000216991"/>
    </source>
</evidence>
<protein>
    <recommendedName>
        <fullName evidence="5">Argininosuccinate lyase</fullName>
    </recommendedName>
</protein>
<keyword evidence="4" id="KW-1185">Reference proteome</keyword>
<dbReference type="Proteomes" id="UP000216991">
    <property type="component" value="Unassembled WGS sequence"/>
</dbReference>
<feature type="signal peptide" evidence="2">
    <location>
        <begin position="1"/>
        <end position="20"/>
    </location>
</feature>
<dbReference type="EMBL" id="NOXT01000081">
    <property type="protein sequence ID" value="OYQ32158.1"/>
    <property type="molecule type" value="Genomic_DNA"/>
</dbReference>
<dbReference type="OrthoDB" id="7596860at2"/>
<dbReference type="AlphaFoldDB" id="A0A255YSG0"/>
<feature type="region of interest" description="Disordered" evidence="1">
    <location>
        <begin position="19"/>
        <end position="78"/>
    </location>
</feature>
<accession>A0A255YSG0</accession>
<organism evidence="3 4">
    <name type="scientific">Sandarakinorhabdus cyanobacteriorum</name>
    <dbReference type="NCBI Taxonomy" id="1981098"/>
    <lineage>
        <taxon>Bacteria</taxon>
        <taxon>Pseudomonadati</taxon>
        <taxon>Pseudomonadota</taxon>
        <taxon>Alphaproteobacteria</taxon>
        <taxon>Sphingomonadales</taxon>
        <taxon>Sphingosinicellaceae</taxon>
        <taxon>Sandarakinorhabdus</taxon>
    </lineage>
</organism>
<dbReference type="PROSITE" id="PS51257">
    <property type="entry name" value="PROKAR_LIPOPROTEIN"/>
    <property type="match status" value="1"/>
</dbReference>
<evidence type="ECO:0008006" key="5">
    <source>
        <dbReference type="Google" id="ProtNLM"/>
    </source>
</evidence>
<feature type="chain" id="PRO_5012603805" description="Argininosuccinate lyase" evidence="2">
    <location>
        <begin position="21"/>
        <end position="78"/>
    </location>
</feature>
<evidence type="ECO:0000256" key="2">
    <source>
        <dbReference type="SAM" id="SignalP"/>
    </source>
</evidence>
<keyword evidence="2" id="KW-0732">Signal</keyword>
<sequence length="78" mass="8416">MRRALLIAALLLAGCGKQGALEPKAGRPAPQRGETQVRASKPQEMLKLDPQAVPQRVDDNQGPLPERGNDPFNLPPPK</sequence>
<evidence type="ECO:0000313" key="3">
    <source>
        <dbReference type="EMBL" id="OYQ32158.1"/>
    </source>
</evidence>
<dbReference type="RefSeq" id="WP_094472801.1">
    <property type="nucleotide sequence ID" value="NZ_NOXT01000081.1"/>
</dbReference>
<name>A0A255YSG0_9SPHN</name>
<evidence type="ECO:0000256" key="1">
    <source>
        <dbReference type="SAM" id="MobiDB-lite"/>
    </source>
</evidence>
<comment type="caution">
    <text evidence="3">The sequence shown here is derived from an EMBL/GenBank/DDBJ whole genome shotgun (WGS) entry which is preliminary data.</text>
</comment>
<proteinExistence type="predicted"/>
<gene>
    <name evidence="3" type="ORF">CHU93_03630</name>
</gene>